<feature type="transmembrane region" description="Helical" evidence="7">
    <location>
        <begin position="329"/>
        <end position="349"/>
    </location>
</feature>
<dbReference type="GO" id="GO:0022857">
    <property type="term" value="F:transmembrane transporter activity"/>
    <property type="evidence" value="ECO:0007669"/>
    <property type="project" value="InterPro"/>
</dbReference>
<dbReference type="InterPro" id="IPR011701">
    <property type="entry name" value="MFS"/>
</dbReference>
<feature type="transmembrane region" description="Helical" evidence="7">
    <location>
        <begin position="185"/>
        <end position="205"/>
    </location>
</feature>
<dbReference type="Pfam" id="PF07690">
    <property type="entry name" value="MFS_1"/>
    <property type="match status" value="1"/>
</dbReference>
<dbReference type="GO" id="GO:0016020">
    <property type="term" value="C:membrane"/>
    <property type="evidence" value="ECO:0007669"/>
    <property type="project" value="UniProtKB-SubCell"/>
</dbReference>
<keyword evidence="9" id="KW-1185">Reference proteome</keyword>
<evidence type="ECO:0000256" key="3">
    <source>
        <dbReference type="ARBA" id="ARBA00022692"/>
    </source>
</evidence>
<dbReference type="SUPFAM" id="SSF103473">
    <property type="entry name" value="MFS general substrate transporter"/>
    <property type="match status" value="1"/>
</dbReference>
<organism evidence="8 9">
    <name type="scientific">Pelagomonas calceolata</name>
    <dbReference type="NCBI Taxonomy" id="35677"/>
    <lineage>
        <taxon>Eukaryota</taxon>
        <taxon>Sar</taxon>
        <taxon>Stramenopiles</taxon>
        <taxon>Ochrophyta</taxon>
        <taxon>Pelagophyceae</taxon>
        <taxon>Pelagomonadales</taxon>
        <taxon>Pelagomonadaceae</taxon>
        <taxon>Pelagomonas</taxon>
    </lineage>
</organism>
<name>A0A8J2T1W8_9STRA</name>
<evidence type="ECO:0000256" key="7">
    <source>
        <dbReference type="SAM" id="Phobius"/>
    </source>
</evidence>
<keyword evidence="4 7" id="KW-1133">Transmembrane helix</keyword>
<dbReference type="Proteomes" id="UP000789595">
    <property type="component" value="Unassembled WGS sequence"/>
</dbReference>
<feature type="transmembrane region" description="Helical" evidence="7">
    <location>
        <begin position="87"/>
        <end position="107"/>
    </location>
</feature>
<accession>A0A8J2T1W8</accession>
<keyword evidence="2" id="KW-0813">Transport</keyword>
<dbReference type="InterPro" id="IPR036259">
    <property type="entry name" value="MFS_trans_sf"/>
</dbReference>
<proteinExistence type="predicted"/>
<evidence type="ECO:0000256" key="6">
    <source>
        <dbReference type="SAM" id="MobiDB-lite"/>
    </source>
</evidence>
<evidence type="ECO:0000256" key="5">
    <source>
        <dbReference type="ARBA" id="ARBA00023136"/>
    </source>
</evidence>
<comment type="subcellular location">
    <subcellularLocation>
        <location evidence="1">Membrane</location>
        <topology evidence="1">Multi-pass membrane protein</topology>
    </subcellularLocation>
</comment>
<dbReference type="PANTHER" id="PTHR23511">
    <property type="entry name" value="SYNAPTIC VESICLE GLYCOPROTEIN 2"/>
    <property type="match status" value="1"/>
</dbReference>
<dbReference type="PANTHER" id="PTHR23511:SF34">
    <property type="entry name" value="SYNAPTIC VESICLE GLYCOPROTEIN 2"/>
    <property type="match status" value="1"/>
</dbReference>
<feature type="transmembrane region" description="Helical" evidence="7">
    <location>
        <begin position="145"/>
        <end position="173"/>
    </location>
</feature>
<sequence length="514" mass="52561">MDTTLSALGVGRSGRHALWHLGLACAAGGAVLEALTIAAPCAATEWLEDDDDSNASARAGTGIVIGQIIGAVGWAVAADFLGRREAIVLACVGATGTCAVAACASTPFAFEVGVAVCAASATGLFIPSLLLAVERAPVTARAGYATTLAAFVAVGSALVLGAHALLAVIAGAIASSSVGAQWRAALAFAAALPFFAGIACARGLVESPRWLLASNKHVQLRTQTRQEAARTFNGTGTPGANRVTSILDDTLRNSGDGSKPAVPAPGQACRACVGGVNLCVVGFVFLVAFGLYGITSLIRLEFASDGRNAAAPFRRRLSLSYADSEPCPAIDYGLAFSGLAFDVLFVLIARHVVDVMGRHPCLAGLAAFAGGGLLFLCIPEYFPWAKGASINLVICMMSMARGALTTAVWLTLVYSAETQGDPSRSATVAAAYSARGLGGLAASNWVASPNSISNVILLVTLVCVSVGWAAHALPMEMSRVPLDYHERSRNRPVASTPVQAPQPAVGEVSPLLAQ</sequence>
<feature type="transmembrane region" description="Helical" evidence="7">
    <location>
        <begin position="276"/>
        <end position="298"/>
    </location>
</feature>
<feature type="transmembrane region" description="Helical" evidence="7">
    <location>
        <begin position="452"/>
        <end position="473"/>
    </location>
</feature>
<feature type="region of interest" description="Disordered" evidence="6">
    <location>
        <begin position="491"/>
        <end position="514"/>
    </location>
</feature>
<evidence type="ECO:0000313" key="9">
    <source>
        <dbReference type="Proteomes" id="UP000789595"/>
    </source>
</evidence>
<feature type="transmembrane region" description="Helical" evidence="7">
    <location>
        <begin position="18"/>
        <end position="39"/>
    </location>
</feature>
<feature type="transmembrane region" description="Helical" evidence="7">
    <location>
        <begin position="361"/>
        <end position="382"/>
    </location>
</feature>
<keyword evidence="5 7" id="KW-0472">Membrane</keyword>
<keyword evidence="3 7" id="KW-0812">Transmembrane</keyword>
<reference evidence="8" key="1">
    <citation type="submission" date="2021-11" db="EMBL/GenBank/DDBJ databases">
        <authorList>
            <consortium name="Genoscope - CEA"/>
            <person name="William W."/>
        </authorList>
    </citation>
    <scope>NUCLEOTIDE SEQUENCE</scope>
</reference>
<dbReference type="OrthoDB" id="10651061at2759"/>
<evidence type="ECO:0000313" key="8">
    <source>
        <dbReference type="EMBL" id="CAH0378266.1"/>
    </source>
</evidence>
<dbReference type="EMBL" id="CAKKNE010000005">
    <property type="protein sequence ID" value="CAH0378266.1"/>
    <property type="molecule type" value="Genomic_DNA"/>
</dbReference>
<feature type="transmembrane region" description="Helical" evidence="7">
    <location>
        <begin position="388"/>
        <end position="414"/>
    </location>
</feature>
<comment type="caution">
    <text evidence="8">The sequence shown here is derived from an EMBL/GenBank/DDBJ whole genome shotgun (WGS) entry which is preliminary data.</text>
</comment>
<evidence type="ECO:0000256" key="2">
    <source>
        <dbReference type="ARBA" id="ARBA00022448"/>
    </source>
</evidence>
<gene>
    <name evidence="8" type="ORF">PECAL_5P27820</name>
</gene>
<evidence type="ECO:0000256" key="1">
    <source>
        <dbReference type="ARBA" id="ARBA00004141"/>
    </source>
</evidence>
<feature type="transmembrane region" description="Helical" evidence="7">
    <location>
        <begin position="113"/>
        <end position="133"/>
    </location>
</feature>
<dbReference type="AlphaFoldDB" id="A0A8J2T1W8"/>
<evidence type="ECO:0000256" key="4">
    <source>
        <dbReference type="ARBA" id="ARBA00022989"/>
    </source>
</evidence>
<evidence type="ECO:0008006" key="10">
    <source>
        <dbReference type="Google" id="ProtNLM"/>
    </source>
</evidence>
<feature type="transmembrane region" description="Helical" evidence="7">
    <location>
        <begin position="59"/>
        <end position="80"/>
    </location>
</feature>
<protein>
    <recommendedName>
        <fullName evidence="10">Major facilitator superfamily (MFS) profile domain-containing protein</fullName>
    </recommendedName>
</protein>
<dbReference type="Gene3D" id="1.20.1250.20">
    <property type="entry name" value="MFS general substrate transporter like domains"/>
    <property type="match status" value="1"/>
</dbReference>